<proteinExistence type="predicted"/>
<evidence type="ECO:0000313" key="7">
    <source>
        <dbReference type="EMBL" id="SFT71200.1"/>
    </source>
</evidence>
<evidence type="ECO:0000256" key="5">
    <source>
        <dbReference type="ARBA" id="ARBA00093797"/>
    </source>
</evidence>
<evidence type="ECO:0000256" key="4">
    <source>
        <dbReference type="ARBA" id="ARBA00023186"/>
    </source>
</evidence>
<accession>A0AAX2EQV3</accession>
<evidence type="ECO:0000313" key="9">
    <source>
        <dbReference type="Proteomes" id="UP000199173"/>
    </source>
</evidence>
<comment type="caution">
    <text evidence="6">The sequence shown here is derived from an EMBL/GenBank/DDBJ whole genome shotgun (WGS) entry which is preliminary data.</text>
</comment>
<protein>
    <recommendedName>
        <fullName evidence="5">Flagellar protein FliT</fullName>
    </recommendedName>
</protein>
<dbReference type="Gene3D" id="1.20.58.380">
    <property type="entry name" value="Flagellar protein flit"/>
    <property type="match status" value="1"/>
</dbReference>
<sequence length="112" mass="12797">MGEVLPKIIVELYEMNLTLLDMAAKEEWDLLAEMAAGYMLKKQDIMEVSADDLSVAERENLKMVLKQMVENEGEITRKLQARLHVLKQNLSSIHRGTTFSKLYSSQQTSSIH</sequence>
<dbReference type="InterPro" id="IPR008622">
    <property type="entry name" value="FliT"/>
</dbReference>
<organism evidence="6 9">
    <name type="scientific">Kosakonia radicincitans</name>
    <dbReference type="NCBI Taxonomy" id="283686"/>
    <lineage>
        <taxon>Bacteria</taxon>
        <taxon>Pseudomonadati</taxon>
        <taxon>Pseudomonadota</taxon>
        <taxon>Gammaproteobacteria</taxon>
        <taxon>Enterobacterales</taxon>
        <taxon>Enterobacteriaceae</taxon>
        <taxon>Kosakonia</taxon>
    </lineage>
</organism>
<evidence type="ECO:0000256" key="1">
    <source>
        <dbReference type="ARBA" id="ARBA00004514"/>
    </source>
</evidence>
<keyword evidence="2" id="KW-0963">Cytoplasm</keyword>
<dbReference type="AlphaFoldDB" id="A0AAX2EQV3"/>
<evidence type="ECO:0000256" key="3">
    <source>
        <dbReference type="ARBA" id="ARBA00022795"/>
    </source>
</evidence>
<keyword evidence="6" id="KW-0282">Flagellum</keyword>
<dbReference type="EMBL" id="FOYJ01000003">
    <property type="protein sequence ID" value="SFR08268.1"/>
    <property type="molecule type" value="Genomic_DNA"/>
</dbReference>
<comment type="subcellular location">
    <subcellularLocation>
        <location evidence="1">Cytoplasm</location>
        <location evidence="1">Cytosol</location>
    </subcellularLocation>
</comment>
<dbReference type="KEGG" id="krd:A3780_18025"/>
<keyword evidence="4" id="KW-0143">Chaperone</keyword>
<dbReference type="RefSeq" id="WP_071921250.1">
    <property type="nucleotide sequence ID" value="NZ_CABVLS010000011.1"/>
</dbReference>
<dbReference type="GO" id="GO:0044781">
    <property type="term" value="P:bacterial-type flagellum organization"/>
    <property type="evidence" value="ECO:0007669"/>
    <property type="project" value="UniProtKB-KW"/>
</dbReference>
<gene>
    <name evidence="7" type="ORF">SAMN03159428_01797</name>
    <name evidence="6" type="ORF">SAMN03159514_01803</name>
</gene>
<evidence type="ECO:0000313" key="6">
    <source>
        <dbReference type="EMBL" id="SFR08268.1"/>
    </source>
</evidence>
<keyword evidence="8" id="KW-1185">Reference proteome</keyword>
<dbReference type="Proteomes" id="UP000199173">
    <property type="component" value="Unassembled WGS sequence"/>
</dbReference>
<reference evidence="8 9" key="1">
    <citation type="submission" date="2016-10" db="EMBL/GenBank/DDBJ databases">
        <authorList>
            <person name="Varghese N."/>
            <person name="Submissions S."/>
        </authorList>
    </citation>
    <scope>NUCLEOTIDE SEQUENCE [LARGE SCALE GENOMIC DNA]</scope>
    <source>
        <strain evidence="7 8">NFIX06</strain>
        <strain evidence="6 9">NFIX08</strain>
    </source>
</reference>
<dbReference type="Proteomes" id="UP000198760">
    <property type="component" value="Unassembled WGS sequence"/>
</dbReference>
<name>A0AAX2EQV3_9ENTR</name>
<keyword evidence="6" id="KW-0966">Cell projection</keyword>
<dbReference type="Pfam" id="PF05400">
    <property type="entry name" value="FliT"/>
    <property type="match status" value="1"/>
</dbReference>
<keyword evidence="3" id="KW-1005">Bacterial flagellum biogenesis</keyword>
<keyword evidence="6" id="KW-0969">Cilium</keyword>
<dbReference type="EMBL" id="FPAV01000003">
    <property type="protein sequence ID" value="SFT71200.1"/>
    <property type="molecule type" value="Genomic_DNA"/>
</dbReference>
<evidence type="ECO:0000313" key="8">
    <source>
        <dbReference type="Proteomes" id="UP000198760"/>
    </source>
</evidence>
<evidence type="ECO:0000256" key="2">
    <source>
        <dbReference type="ARBA" id="ARBA00022490"/>
    </source>
</evidence>